<proteinExistence type="predicted"/>
<evidence type="ECO:0000313" key="2">
    <source>
        <dbReference type="Proteomes" id="UP000265520"/>
    </source>
</evidence>
<keyword evidence="2" id="KW-1185">Reference proteome</keyword>
<evidence type="ECO:0000313" key="1">
    <source>
        <dbReference type="EMBL" id="MCI49900.1"/>
    </source>
</evidence>
<comment type="caution">
    <text evidence="1">The sequence shown here is derived from an EMBL/GenBank/DDBJ whole genome shotgun (WGS) entry which is preliminary data.</text>
</comment>
<dbReference type="EMBL" id="LXQA010408502">
    <property type="protein sequence ID" value="MCI49900.1"/>
    <property type="molecule type" value="Genomic_DNA"/>
</dbReference>
<name>A0A392SPP6_9FABA</name>
<accession>A0A392SPP6</accession>
<organism evidence="1 2">
    <name type="scientific">Trifolium medium</name>
    <dbReference type="NCBI Taxonomy" id="97028"/>
    <lineage>
        <taxon>Eukaryota</taxon>
        <taxon>Viridiplantae</taxon>
        <taxon>Streptophyta</taxon>
        <taxon>Embryophyta</taxon>
        <taxon>Tracheophyta</taxon>
        <taxon>Spermatophyta</taxon>
        <taxon>Magnoliopsida</taxon>
        <taxon>eudicotyledons</taxon>
        <taxon>Gunneridae</taxon>
        <taxon>Pentapetalae</taxon>
        <taxon>rosids</taxon>
        <taxon>fabids</taxon>
        <taxon>Fabales</taxon>
        <taxon>Fabaceae</taxon>
        <taxon>Papilionoideae</taxon>
        <taxon>50 kb inversion clade</taxon>
        <taxon>NPAAA clade</taxon>
        <taxon>Hologalegina</taxon>
        <taxon>IRL clade</taxon>
        <taxon>Trifolieae</taxon>
        <taxon>Trifolium</taxon>
    </lineage>
</organism>
<dbReference type="AlphaFoldDB" id="A0A392SPP6"/>
<feature type="non-terminal residue" evidence="1">
    <location>
        <position position="62"/>
    </location>
</feature>
<protein>
    <submittedName>
        <fullName evidence="1">F-box/FBD/LRR-repeat protein</fullName>
    </submittedName>
</protein>
<sequence>MPLCSVDLPLLKFLNLSHVRFNDMEDLMILIYGCPMLLILRTSHIEAGDGVTVGGGYLKPLS</sequence>
<reference evidence="1 2" key="1">
    <citation type="journal article" date="2018" name="Front. Plant Sci.">
        <title>Red Clover (Trifolium pratense) and Zigzag Clover (T. medium) - A Picture of Genomic Similarities and Differences.</title>
        <authorList>
            <person name="Dluhosova J."/>
            <person name="Istvanek J."/>
            <person name="Nedelnik J."/>
            <person name="Repkova J."/>
        </authorList>
    </citation>
    <scope>NUCLEOTIDE SEQUENCE [LARGE SCALE GENOMIC DNA]</scope>
    <source>
        <strain evidence="2">cv. 10/8</strain>
        <tissue evidence="1">Leaf</tissue>
    </source>
</reference>
<dbReference type="Proteomes" id="UP000265520">
    <property type="component" value="Unassembled WGS sequence"/>
</dbReference>